<feature type="domain" description="Zn(2)-C6 fungal-type" evidence="6">
    <location>
        <begin position="176"/>
        <end position="206"/>
    </location>
</feature>
<dbReference type="GO" id="GO:0008270">
    <property type="term" value="F:zinc ion binding"/>
    <property type="evidence" value="ECO:0007669"/>
    <property type="project" value="InterPro"/>
</dbReference>
<evidence type="ECO:0000256" key="4">
    <source>
        <dbReference type="ARBA" id="ARBA00023242"/>
    </source>
</evidence>
<feature type="region of interest" description="Disordered" evidence="5">
    <location>
        <begin position="1"/>
        <end position="52"/>
    </location>
</feature>
<proteinExistence type="predicted"/>
<feature type="region of interest" description="Disordered" evidence="5">
    <location>
        <begin position="397"/>
        <end position="416"/>
    </location>
</feature>
<feature type="region of interest" description="Disordered" evidence="5">
    <location>
        <begin position="61"/>
        <end position="80"/>
    </location>
</feature>
<feature type="compositionally biased region" description="Polar residues" evidence="5">
    <location>
        <begin position="133"/>
        <end position="143"/>
    </location>
</feature>
<evidence type="ECO:0000256" key="5">
    <source>
        <dbReference type="SAM" id="MobiDB-lite"/>
    </source>
</evidence>
<dbReference type="InterPro" id="IPR001138">
    <property type="entry name" value="Zn2Cys6_DnaBD"/>
</dbReference>
<feature type="compositionally biased region" description="Polar residues" evidence="5">
    <location>
        <begin position="34"/>
        <end position="46"/>
    </location>
</feature>
<feature type="region of interest" description="Disordered" evidence="5">
    <location>
        <begin position="260"/>
        <end position="280"/>
    </location>
</feature>
<feature type="compositionally biased region" description="Basic and acidic residues" evidence="5">
    <location>
        <begin position="1"/>
        <end position="12"/>
    </location>
</feature>
<feature type="compositionally biased region" description="Low complexity" evidence="5">
    <location>
        <begin position="265"/>
        <end position="276"/>
    </location>
</feature>
<dbReference type="OrthoDB" id="2399539at2759"/>
<keyword evidence="1" id="KW-0805">Transcription regulation</keyword>
<name>A0A8H7XU18_PSICU</name>
<feature type="region of interest" description="Disordered" evidence="5">
    <location>
        <begin position="211"/>
        <end position="248"/>
    </location>
</feature>
<feature type="compositionally biased region" description="Basic and acidic residues" evidence="5">
    <location>
        <begin position="319"/>
        <end position="343"/>
    </location>
</feature>
<keyword evidence="2" id="KW-0238">DNA-binding</keyword>
<organism evidence="7">
    <name type="scientific">Psilocybe cubensis</name>
    <name type="common">Psychedelic mushroom</name>
    <name type="synonym">Stropharia cubensis</name>
    <dbReference type="NCBI Taxonomy" id="181762"/>
    <lineage>
        <taxon>Eukaryota</taxon>
        <taxon>Fungi</taxon>
        <taxon>Dikarya</taxon>
        <taxon>Basidiomycota</taxon>
        <taxon>Agaricomycotina</taxon>
        <taxon>Agaricomycetes</taxon>
        <taxon>Agaricomycetidae</taxon>
        <taxon>Agaricales</taxon>
        <taxon>Agaricineae</taxon>
        <taxon>Strophariaceae</taxon>
        <taxon>Psilocybe</taxon>
    </lineage>
</organism>
<dbReference type="SMART" id="SM00066">
    <property type="entry name" value="GAL4"/>
    <property type="match status" value="1"/>
</dbReference>
<accession>A0A8H7XU18</accession>
<dbReference type="SUPFAM" id="SSF57701">
    <property type="entry name" value="Zn2/Cys6 DNA-binding domain"/>
    <property type="match status" value="1"/>
</dbReference>
<dbReference type="PROSITE" id="PS50048">
    <property type="entry name" value="ZN2_CY6_FUNGAL_2"/>
    <property type="match status" value="1"/>
</dbReference>
<dbReference type="EMBL" id="JAFIQS010000007">
    <property type="protein sequence ID" value="KAG5167002.1"/>
    <property type="molecule type" value="Genomic_DNA"/>
</dbReference>
<feature type="compositionally biased region" description="Polar residues" evidence="5">
    <location>
        <begin position="223"/>
        <end position="248"/>
    </location>
</feature>
<comment type="caution">
    <text evidence="7">The sequence shown here is derived from an EMBL/GenBank/DDBJ whole genome shotgun (WGS) entry which is preliminary data.</text>
</comment>
<dbReference type="GO" id="GO:0000981">
    <property type="term" value="F:DNA-binding transcription factor activity, RNA polymerase II-specific"/>
    <property type="evidence" value="ECO:0007669"/>
    <property type="project" value="InterPro"/>
</dbReference>
<protein>
    <recommendedName>
        <fullName evidence="6">Zn(2)-C6 fungal-type domain-containing protein</fullName>
    </recommendedName>
</protein>
<dbReference type="PRINTS" id="PR00755">
    <property type="entry name" value="AFLATOXINBRP"/>
</dbReference>
<dbReference type="AlphaFoldDB" id="A0A8H7XU18"/>
<feature type="region of interest" description="Disordered" evidence="5">
    <location>
        <begin position="299"/>
        <end position="346"/>
    </location>
</feature>
<dbReference type="Gene3D" id="4.10.240.10">
    <property type="entry name" value="Zn(2)-C6 fungal-type DNA-binding domain"/>
    <property type="match status" value="1"/>
</dbReference>
<evidence type="ECO:0000256" key="3">
    <source>
        <dbReference type="ARBA" id="ARBA00023163"/>
    </source>
</evidence>
<dbReference type="Pfam" id="PF00172">
    <property type="entry name" value="Zn_clus"/>
    <property type="match status" value="1"/>
</dbReference>
<dbReference type="InterPro" id="IPR036864">
    <property type="entry name" value="Zn2-C6_fun-type_DNA-bd_sf"/>
</dbReference>
<gene>
    <name evidence="7" type="ORF">JR316_007339</name>
</gene>
<keyword evidence="4" id="KW-0539">Nucleus</keyword>
<dbReference type="PANTHER" id="PTHR47424">
    <property type="entry name" value="REGULATORY PROTEIN GAL4"/>
    <property type="match status" value="1"/>
</dbReference>
<feature type="compositionally biased region" description="Polar residues" evidence="5">
    <location>
        <begin position="61"/>
        <end position="70"/>
    </location>
</feature>
<reference evidence="7" key="1">
    <citation type="submission" date="2021-02" db="EMBL/GenBank/DDBJ databases">
        <title>Psilocybe cubensis genome.</title>
        <authorList>
            <person name="Mckernan K.J."/>
            <person name="Crawford S."/>
            <person name="Trippe A."/>
            <person name="Kane L.T."/>
            <person name="Mclaughlin S."/>
        </authorList>
    </citation>
    <scope>NUCLEOTIDE SEQUENCE [LARGE SCALE GENOMIC DNA]</scope>
    <source>
        <strain evidence="7">MGC-MH-2018</strain>
    </source>
</reference>
<dbReference type="InterPro" id="IPR051127">
    <property type="entry name" value="Fungal_SecMet_Regulators"/>
</dbReference>
<sequence>MYPHFPEMEPRLDIGQFPTSSSHIHPHPHPLFTRQENMNSNPNPNRSLDPHVLSSHHTVYHTPTSYSNAQDHIHPPASTHAWPLYDHQVSQEYSQPNHGLTSVSYNHNPAGYPSTSPFPATRLSPPPLHVQFKGSSSVSTPATGLNHRPVLAGSLDPTTGIFYRTPEHPRLRTAQACEKCRTRKAKCSGEHPSCKRCLTRGLACEYAKEGRVRGPNKPKPGKNTGNVVSTSKKSNSISNDNPADTSSANLNHFQDAAKLPPRPRAASAHSNSSGSSEHFPDRLLSSTAVRHSLGTSEIEGSISPIFPNDARGNSGPDYRYTRRDSLSMSEHRSSRPRPPDLHLDSTSNLFRLTGGIAEKPSDATAREVSSCMGGLVVSSSFQRQPQQHDHLHHYHSPTRETPFSGDKGDHVTQHPSHHHEFAPQVNQPQILEFQRSGVYVHSHRDAATYNDTGNTEMLNLNNSQMGGDVSEEFLYPAQAEAYVSVSEQNQRFQRPVYERRGSSRECEGTPMAVDEPFVLSTSWFR</sequence>
<keyword evidence="3" id="KW-0804">Transcription</keyword>
<evidence type="ECO:0000259" key="6">
    <source>
        <dbReference type="PROSITE" id="PS50048"/>
    </source>
</evidence>
<dbReference type="PROSITE" id="PS00463">
    <property type="entry name" value="ZN2_CY6_FUNGAL_1"/>
    <property type="match status" value="1"/>
</dbReference>
<dbReference type="GO" id="GO:0003677">
    <property type="term" value="F:DNA binding"/>
    <property type="evidence" value="ECO:0007669"/>
    <property type="project" value="UniProtKB-KW"/>
</dbReference>
<dbReference type="PANTHER" id="PTHR47424:SF3">
    <property type="entry name" value="REGULATORY PROTEIN GAL4"/>
    <property type="match status" value="1"/>
</dbReference>
<evidence type="ECO:0000313" key="7">
    <source>
        <dbReference type="EMBL" id="KAG5167002.1"/>
    </source>
</evidence>
<evidence type="ECO:0000256" key="1">
    <source>
        <dbReference type="ARBA" id="ARBA00023015"/>
    </source>
</evidence>
<feature type="region of interest" description="Disordered" evidence="5">
    <location>
        <begin position="132"/>
        <end position="151"/>
    </location>
</feature>
<dbReference type="CDD" id="cd00067">
    <property type="entry name" value="GAL4"/>
    <property type="match status" value="1"/>
</dbReference>
<evidence type="ECO:0000256" key="2">
    <source>
        <dbReference type="ARBA" id="ARBA00023125"/>
    </source>
</evidence>